<dbReference type="EMBL" id="JAINUG010001485">
    <property type="protein sequence ID" value="KAJ8355252.1"/>
    <property type="molecule type" value="Genomic_DNA"/>
</dbReference>
<reference evidence="2" key="1">
    <citation type="journal article" date="2023" name="Science">
        <title>Genome structures resolve the early diversification of teleost fishes.</title>
        <authorList>
            <person name="Parey E."/>
            <person name="Louis A."/>
            <person name="Montfort J."/>
            <person name="Bouchez O."/>
            <person name="Roques C."/>
            <person name="Iampietro C."/>
            <person name="Lluch J."/>
            <person name="Castinel A."/>
            <person name="Donnadieu C."/>
            <person name="Desvignes T."/>
            <person name="Floi Bucao C."/>
            <person name="Jouanno E."/>
            <person name="Wen M."/>
            <person name="Mejri S."/>
            <person name="Dirks R."/>
            <person name="Jansen H."/>
            <person name="Henkel C."/>
            <person name="Chen W.J."/>
            <person name="Zahm M."/>
            <person name="Cabau C."/>
            <person name="Klopp C."/>
            <person name="Thompson A.W."/>
            <person name="Robinson-Rechavi M."/>
            <person name="Braasch I."/>
            <person name="Lecointre G."/>
            <person name="Bobe J."/>
            <person name="Postlethwait J.H."/>
            <person name="Berthelot C."/>
            <person name="Roest Crollius H."/>
            <person name="Guiguen Y."/>
        </authorList>
    </citation>
    <scope>NUCLEOTIDE SEQUENCE</scope>
    <source>
        <strain evidence="2">NC1722</strain>
    </source>
</reference>
<evidence type="ECO:0000313" key="3">
    <source>
        <dbReference type="Proteomes" id="UP001221898"/>
    </source>
</evidence>
<sequence length="188" mass="20572">MRFCVRLQTTEQGGVRRVPGTTYWPGSSFQAALQTLRRVLGRIAEAGLKLHPDKCHFMRREVEFLGHKLTGEGISTQGGKDKGDQKSGPPPQTKSLRARSPCPPTPDLSLPFVLDTDASNVGMGAVLSQFLSKERKKGIGHGGFWSDRHGDWACILPSHGRSPYSRAQDQRGLFTIFPSAHTGPQHSA</sequence>
<dbReference type="InterPro" id="IPR043502">
    <property type="entry name" value="DNA/RNA_pol_sf"/>
</dbReference>
<dbReference type="AlphaFoldDB" id="A0AAD7R1H5"/>
<dbReference type="PANTHER" id="PTHR33064:SF37">
    <property type="entry name" value="RIBONUCLEASE H"/>
    <property type="match status" value="1"/>
</dbReference>
<evidence type="ECO:0000256" key="1">
    <source>
        <dbReference type="SAM" id="MobiDB-lite"/>
    </source>
</evidence>
<feature type="region of interest" description="Disordered" evidence="1">
    <location>
        <begin position="71"/>
        <end position="108"/>
    </location>
</feature>
<dbReference type="InterPro" id="IPR043128">
    <property type="entry name" value="Rev_trsase/Diguanyl_cyclase"/>
</dbReference>
<dbReference type="Gene3D" id="3.30.70.270">
    <property type="match status" value="1"/>
</dbReference>
<dbReference type="SUPFAM" id="SSF56672">
    <property type="entry name" value="DNA/RNA polymerases"/>
    <property type="match status" value="1"/>
</dbReference>
<accession>A0AAD7R1H5</accession>
<evidence type="ECO:0000313" key="2">
    <source>
        <dbReference type="EMBL" id="KAJ8355252.1"/>
    </source>
</evidence>
<name>A0AAD7R1H5_9TELE</name>
<proteinExistence type="predicted"/>
<dbReference type="PANTHER" id="PTHR33064">
    <property type="entry name" value="POL PROTEIN"/>
    <property type="match status" value="1"/>
</dbReference>
<dbReference type="InterPro" id="IPR051320">
    <property type="entry name" value="Viral_Replic_Matur_Polypro"/>
</dbReference>
<protein>
    <recommendedName>
        <fullName evidence="4">Reverse transcriptase/retrotransposon-derived protein RNase H-like domain-containing protein</fullName>
    </recommendedName>
</protein>
<keyword evidence="3" id="KW-1185">Reference proteome</keyword>
<dbReference type="Proteomes" id="UP001221898">
    <property type="component" value="Unassembled WGS sequence"/>
</dbReference>
<evidence type="ECO:0008006" key="4">
    <source>
        <dbReference type="Google" id="ProtNLM"/>
    </source>
</evidence>
<organism evidence="2 3">
    <name type="scientific">Aldrovandia affinis</name>
    <dbReference type="NCBI Taxonomy" id="143900"/>
    <lineage>
        <taxon>Eukaryota</taxon>
        <taxon>Metazoa</taxon>
        <taxon>Chordata</taxon>
        <taxon>Craniata</taxon>
        <taxon>Vertebrata</taxon>
        <taxon>Euteleostomi</taxon>
        <taxon>Actinopterygii</taxon>
        <taxon>Neopterygii</taxon>
        <taxon>Teleostei</taxon>
        <taxon>Notacanthiformes</taxon>
        <taxon>Halosauridae</taxon>
        <taxon>Aldrovandia</taxon>
    </lineage>
</organism>
<gene>
    <name evidence="2" type="ORF">AAFF_G00078410</name>
</gene>
<comment type="caution">
    <text evidence="2">The sequence shown here is derived from an EMBL/GenBank/DDBJ whole genome shotgun (WGS) entry which is preliminary data.</text>
</comment>